<dbReference type="GeneID" id="41594280"/>
<dbReference type="AlphaFoldDB" id="A0A2K5AP47"/>
<dbReference type="GO" id="GO:0000105">
    <property type="term" value="P:L-histidine biosynthetic process"/>
    <property type="evidence" value="ECO:0007669"/>
    <property type="project" value="UniProtKB-UniRule"/>
</dbReference>
<dbReference type="InterPro" id="IPR044524">
    <property type="entry name" value="Isoase_HisA-like"/>
</dbReference>
<keyword evidence="10 11" id="KW-0413">Isomerase</keyword>
<comment type="catalytic activity">
    <reaction evidence="1 11">
        <text>1-(5-phospho-beta-D-ribosyl)-5-[(5-phospho-beta-D-ribosylamino)methylideneamino]imidazole-4-carboxamide = 5-[(5-phospho-1-deoxy-D-ribulos-1-ylimino)methylamino]-1-(5-phospho-beta-D-ribosyl)imidazole-4-carboxamide</text>
        <dbReference type="Rhea" id="RHEA:15469"/>
        <dbReference type="ChEBI" id="CHEBI:58435"/>
        <dbReference type="ChEBI" id="CHEBI:58525"/>
        <dbReference type="EC" id="5.3.1.16"/>
    </reaction>
</comment>
<reference evidence="14" key="1">
    <citation type="submission" date="2018-01" db="EMBL/GenBank/DDBJ databases">
        <authorList>
            <person name="Kerou L M."/>
        </authorList>
    </citation>
    <scope>NUCLEOTIDE SEQUENCE [LARGE SCALE GENOMIC DNA]</scope>
    <source>
        <strain evidence="14">SCU2</strain>
    </source>
</reference>
<keyword evidence="14" id="KW-1185">Reference proteome</keyword>
<keyword evidence="8 11" id="KW-0028">Amino-acid biosynthesis</keyword>
<evidence type="ECO:0000313" key="14">
    <source>
        <dbReference type="Proteomes" id="UP000236248"/>
    </source>
</evidence>
<evidence type="ECO:0000256" key="3">
    <source>
        <dbReference type="ARBA" id="ARBA00005133"/>
    </source>
</evidence>
<feature type="active site" description="Proton acceptor" evidence="11">
    <location>
        <position position="8"/>
    </location>
</feature>
<dbReference type="PANTHER" id="PTHR43090">
    <property type="entry name" value="1-(5-PHOSPHORIBOSYL)-5-[(5-PHOSPHORIBOSYLAMINO)METHYLIDENEAMINO] IMIDAZOLE-4-CARBOXAMIDE ISOMERASE"/>
    <property type="match status" value="1"/>
</dbReference>
<sequence length="240" mass="25868">MKIIPAIDLMDGKVVRLTKGDPSKQTVYSDDPLEVAKAWVREGADALHVVDLNATLSLATNHRAIVERISRSVSVPVQAAGGIRSFDAAVSMLEHVHAVVLATLAFKDEHALTKLLELHGYERIIVALDHEDGIVKIHGWRDSTGVSMEDALKHFSSLGVKRFLVTDTARDGTMLGLSNTSIKIMKDANRAGLEIIASGGIATLDDVKIARDAGAYAVILGKALYEGRIRVGEAKRLSTL</sequence>
<gene>
    <name evidence="11 13" type="primary">hisA</name>
    <name evidence="13" type="ORF">NCAV_0179</name>
</gene>
<organism evidence="13 14">
    <name type="scientific">Candidatus Nitrosocaldus cavascurensis</name>
    <dbReference type="NCBI Taxonomy" id="2058097"/>
    <lineage>
        <taxon>Archaea</taxon>
        <taxon>Nitrososphaerota</taxon>
        <taxon>Nitrososphaeria</taxon>
        <taxon>Candidatus Nitrosocaldales</taxon>
        <taxon>Candidatus Nitrosocaldaceae</taxon>
        <taxon>Candidatus Nitrosocaldus</taxon>
    </lineage>
</organism>
<dbReference type="GO" id="GO:0005737">
    <property type="term" value="C:cytoplasm"/>
    <property type="evidence" value="ECO:0007669"/>
    <property type="project" value="UniProtKB-SubCell"/>
</dbReference>
<dbReference type="EC" id="5.3.1.16" evidence="5 11"/>
<comment type="similarity">
    <text evidence="4 11 12">Belongs to the HisA/HisF family.</text>
</comment>
<proteinExistence type="inferred from homology"/>
<evidence type="ECO:0000256" key="9">
    <source>
        <dbReference type="ARBA" id="ARBA00023102"/>
    </source>
</evidence>
<dbReference type="FunFam" id="3.20.20.70:FF:000009">
    <property type="entry name" value="1-(5-phosphoribosyl)-5-[(5-phosphoribosylamino)methylideneamino] imidazole-4-carboxamide isomerase"/>
    <property type="match status" value="1"/>
</dbReference>
<comment type="subcellular location">
    <subcellularLocation>
        <location evidence="2 11">Cytoplasm</location>
    </subcellularLocation>
</comment>
<evidence type="ECO:0000256" key="7">
    <source>
        <dbReference type="ARBA" id="ARBA00022490"/>
    </source>
</evidence>
<evidence type="ECO:0000256" key="12">
    <source>
        <dbReference type="RuleBase" id="RU003657"/>
    </source>
</evidence>
<dbReference type="GO" id="GO:0000162">
    <property type="term" value="P:L-tryptophan biosynthetic process"/>
    <property type="evidence" value="ECO:0007669"/>
    <property type="project" value="TreeGrafter"/>
</dbReference>
<evidence type="ECO:0000256" key="4">
    <source>
        <dbReference type="ARBA" id="ARBA00009667"/>
    </source>
</evidence>
<evidence type="ECO:0000256" key="11">
    <source>
        <dbReference type="HAMAP-Rule" id="MF_01014"/>
    </source>
</evidence>
<dbReference type="GO" id="GO:0003949">
    <property type="term" value="F:1-(5-phosphoribosyl)-5-[(5-phosphoribosylamino)methylideneamino]imidazole-4-carboxamide isomerase activity"/>
    <property type="evidence" value="ECO:0007669"/>
    <property type="project" value="UniProtKB-UniRule"/>
</dbReference>
<dbReference type="InterPro" id="IPR011060">
    <property type="entry name" value="RibuloseP-bd_barrel"/>
</dbReference>
<accession>A0A2K5AP47</accession>
<dbReference type="SUPFAM" id="SSF51366">
    <property type="entry name" value="Ribulose-phoshate binding barrel"/>
    <property type="match status" value="1"/>
</dbReference>
<evidence type="ECO:0000256" key="10">
    <source>
        <dbReference type="ARBA" id="ARBA00023235"/>
    </source>
</evidence>
<keyword evidence="7 11" id="KW-0963">Cytoplasm</keyword>
<comment type="pathway">
    <text evidence="3 11">Amino-acid biosynthesis; L-histidine biosynthesis; L-histidine from 5-phospho-alpha-D-ribose 1-diphosphate: step 4/9.</text>
</comment>
<feature type="active site" description="Proton donor" evidence="11">
    <location>
        <position position="129"/>
    </location>
</feature>
<protein>
    <recommendedName>
        <fullName evidence="6 11">1-(5-phosphoribosyl)-5-[(5-phosphoribosylamino)methylideneamino] imidazole-4-carboxamide isomerase</fullName>
        <ecNumber evidence="5 11">5.3.1.16</ecNumber>
    </recommendedName>
    <alternativeName>
        <fullName evidence="11">Phosphoribosylformimino-5-aminoimidazole carboxamide ribotide isomerase</fullName>
    </alternativeName>
</protein>
<dbReference type="RefSeq" id="WP_103287794.1">
    <property type="nucleotide sequence ID" value="NZ_LT981265.1"/>
</dbReference>
<dbReference type="EMBL" id="LT981265">
    <property type="protein sequence ID" value="SPC33379.1"/>
    <property type="molecule type" value="Genomic_DNA"/>
</dbReference>
<dbReference type="KEGG" id="ncv:NCAV_0179"/>
<keyword evidence="9 11" id="KW-0368">Histidine biosynthesis</keyword>
<dbReference type="HAMAP" id="MF_01014">
    <property type="entry name" value="HisA"/>
    <property type="match status" value="1"/>
</dbReference>
<evidence type="ECO:0000256" key="8">
    <source>
        <dbReference type="ARBA" id="ARBA00022605"/>
    </source>
</evidence>
<evidence type="ECO:0000313" key="13">
    <source>
        <dbReference type="EMBL" id="SPC33379.1"/>
    </source>
</evidence>
<dbReference type="InterPro" id="IPR013785">
    <property type="entry name" value="Aldolase_TIM"/>
</dbReference>
<dbReference type="CDD" id="cd04732">
    <property type="entry name" value="HisA"/>
    <property type="match status" value="1"/>
</dbReference>
<dbReference type="Pfam" id="PF00977">
    <property type="entry name" value="His_biosynth"/>
    <property type="match status" value="1"/>
</dbReference>
<evidence type="ECO:0000256" key="5">
    <source>
        <dbReference type="ARBA" id="ARBA00012550"/>
    </source>
</evidence>
<dbReference type="Gene3D" id="3.20.20.70">
    <property type="entry name" value="Aldolase class I"/>
    <property type="match status" value="1"/>
</dbReference>
<evidence type="ECO:0000256" key="2">
    <source>
        <dbReference type="ARBA" id="ARBA00004496"/>
    </source>
</evidence>
<evidence type="ECO:0000256" key="6">
    <source>
        <dbReference type="ARBA" id="ARBA00018464"/>
    </source>
</evidence>
<dbReference type="PANTHER" id="PTHR43090:SF2">
    <property type="entry name" value="1-(5-PHOSPHORIBOSYL)-5-[(5-PHOSPHORIBOSYLAMINO)METHYLIDENEAMINO] IMIDAZOLE-4-CARBOXAMIDE ISOMERASE"/>
    <property type="match status" value="1"/>
</dbReference>
<dbReference type="InterPro" id="IPR006062">
    <property type="entry name" value="His_biosynth"/>
</dbReference>
<dbReference type="UniPathway" id="UPA00031">
    <property type="reaction ID" value="UER00009"/>
</dbReference>
<evidence type="ECO:0000256" key="1">
    <source>
        <dbReference type="ARBA" id="ARBA00000901"/>
    </source>
</evidence>
<dbReference type="Proteomes" id="UP000236248">
    <property type="component" value="Chromosome NCAV"/>
</dbReference>
<dbReference type="InterPro" id="IPR023016">
    <property type="entry name" value="HisA/PriA"/>
</dbReference>
<name>A0A2K5AP47_9ARCH</name>